<feature type="region of interest" description="Disordered" evidence="1">
    <location>
        <begin position="220"/>
        <end position="248"/>
    </location>
</feature>
<evidence type="ECO:0000313" key="3">
    <source>
        <dbReference type="Proteomes" id="UP000694888"/>
    </source>
</evidence>
<gene>
    <name evidence="4" type="primary">LOC106012315</name>
</gene>
<feature type="chain" id="PRO_5045782100" evidence="2">
    <location>
        <begin position="42"/>
        <end position="347"/>
    </location>
</feature>
<reference evidence="4" key="1">
    <citation type="submission" date="2025-08" db="UniProtKB">
        <authorList>
            <consortium name="RefSeq"/>
        </authorList>
    </citation>
    <scope>IDENTIFICATION</scope>
</reference>
<protein>
    <submittedName>
        <fullName evidence="4">Uncharacterized protein LOC106012315</fullName>
    </submittedName>
</protein>
<keyword evidence="3" id="KW-1185">Reference proteome</keyword>
<dbReference type="Proteomes" id="UP000694888">
    <property type="component" value="Unplaced"/>
</dbReference>
<evidence type="ECO:0000256" key="1">
    <source>
        <dbReference type="SAM" id="MobiDB-lite"/>
    </source>
</evidence>
<dbReference type="RefSeq" id="XP_012940360.1">
    <property type="nucleotide sequence ID" value="XM_013084906.2"/>
</dbReference>
<accession>A0ABM1A402</accession>
<name>A0ABM1A402_APLCA</name>
<evidence type="ECO:0000256" key="2">
    <source>
        <dbReference type="SAM" id="SignalP"/>
    </source>
</evidence>
<dbReference type="GeneID" id="106012315"/>
<sequence length="347" mass="37291">MGWTLVGRWFGGTLCSFPGIRFVLFWTVLLLLSCFVPTGSGSADDLYPDPDPDLGPNFSSALTSEGSGHGSFLDALGFTDDEDSYNYGGGDYGDSYDDTHIHIGDLTIRCFHCLGDGNTGCDVVAMLADVEKHTVMCLGKCLNISDGPTAVYNCANDMSSRFDTCLENSGTQMCFCSGDYCNSPGTDIDIFRSHDPALILNADEDNNNGTDDIFNIRGGSVNGSNTDQDMMGSDQNQTASSNEISLGSNPSLSMNESHKFKHRHPLDRFPFLFKTETDVIIPLRSSGGDESSNSFEESSSSVSVNSAAVGNLRDKDAESCAPLRASYIPSLFSISIIALISCVRFSL</sequence>
<organism evidence="3 4">
    <name type="scientific">Aplysia californica</name>
    <name type="common">California sea hare</name>
    <dbReference type="NCBI Taxonomy" id="6500"/>
    <lineage>
        <taxon>Eukaryota</taxon>
        <taxon>Metazoa</taxon>
        <taxon>Spiralia</taxon>
        <taxon>Lophotrochozoa</taxon>
        <taxon>Mollusca</taxon>
        <taxon>Gastropoda</taxon>
        <taxon>Heterobranchia</taxon>
        <taxon>Euthyneura</taxon>
        <taxon>Tectipleura</taxon>
        <taxon>Aplysiida</taxon>
        <taxon>Aplysioidea</taxon>
        <taxon>Aplysiidae</taxon>
        <taxon>Aplysia</taxon>
    </lineage>
</organism>
<feature type="compositionally biased region" description="Polar residues" evidence="1">
    <location>
        <begin position="222"/>
        <end position="248"/>
    </location>
</feature>
<feature type="signal peptide" evidence="2">
    <location>
        <begin position="1"/>
        <end position="41"/>
    </location>
</feature>
<keyword evidence="2" id="KW-0732">Signal</keyword>
<evidence type="ECO:0000313" key="4">
    <source>
        <dbReference type="RefSeq" id="XP_012940360.1"/>
    </source>
</evidence>
<proteinExistence type="predicted"/>